<dbReference type="OrthoDB" id="1858881at2759"/>
<dbReference type="AlphaFoldDB" id="A0A9R0JXS3"/>
<dbReference type="GeneID" id="110790565"/>
<evidence type="ECO:0000313" key="2">
    <source>
        <dbReference type="RefSeq" id="XP_021851036.1"/>
    </source>
</evidence>
<protein>
    <submittedName>
        <fullName evidence="2">Uncharacterized protein</fullName>
    </submittedName>
</protein>
<gene>
    <name evidence="2" type="primary">LOC110790565</name>
</gene>
<organism evidence="1 2">
    <name type="scientific">Spinacia oleracea</name>
    <name type="common">Spinach</name>
    <dbReference type="NCBI Taxonomy" id="3562"/>
    <lineage>
        <taxon>Eukaryota</taxon>
        <taxon>Viridiplantae</taxon>
        <taxon>Streptophyta</taxon>
        <taxon>Embryophyta</taxon>
        <taxon>Tracheophyta</taxon>
        <taxon>Spermatophyta</taxon>
        <taxon>Magnoliopsida</taxon>
        <taxon>eudicotyledons</taxon>
        <taxon>Gunneridae</taxon>
        <taxon>Pentapetalae</taxon>
        <taxon>Caryophyllales</taxon>
        <taxon>Chenopodiaceae</taxon>
        <taxon>Chenopodioideae</taxon>
        <taxon>Anserineae</taxon>
        <taxon>Spinacia</taxon>
    </lineage>
</organism>
<sequence>MGSLMAGWDCLAQDPKYVKLMRNKSLTKNGIEDYWKLKKKTEDEHLKAISPDLQERLFEECGSNELKRTNSLPIIGRKSGKLMLGKESDADPQHLKNGWWTRSNWAFLNEPPVIQGEVPNYKYASQYHIATLASTN</sequence>
<dbReference type="PANTHER" id="PTHR33872">
    <property type="entry name" value="DNA POLYMERASE EPSILON CATALYTIC SUBUNIT A"/>
    <property type="match status" value="1"/>
</dbReference>
<dbReference type="PANTHER" id="PTHR33872:SF2">
    <property type="entry name" value="DNA POLYMERASE EPSILON CATALYTIC SUBUNIT A"/>
    <property type="match status" value="1"/>
</dbReference>
<keyword evidence="1" id="KW-1185">Reference proteome</keyword>
<accession>A0A9R0JXS3</accession>
<reference evidence="1" key="1">
    <citation type="journal article" date="2021" name="Nat. Commun.">
        <title>Genomic analyses provide insights into spinach domestication and the genetic basis of agronomic traits.</title>
        <authorList>
            <person name="Cai X."/>
            <person name="Sun X."/>
            <person name="Xu C."/>
            <person name="Sun H."/>
            <person name="Wang X."/>
            <person name="Ge C."/>
            <person name="Zhang Z."/>
            <person name="Wang Q."/>
            <person name="Fei Z."/>
            <person name="Jiao C."/>
            <person name="Wang Q."/>
        </authorList>
    </citation>
    <scope>NUCLEOTIDE SEQUENCE [LARGE SCALE GENOMIC DNA]</scope>
    <source>
        <strain evidence="1">cv. Varoflay</strain>
    </source>
</reference>
<proteinExistence type="predicted"/>
<name>A0A9R0JXS3_SPIOL</name>
<dbReference type="Proteomes" id="UP000813463">
    <property type="component" value="Chromosome 2"/>
</dbReference>
<dbReference type="KEGG" id="soe:110790565"/>
<evidence type="ECO:0000313" key="1">
    <source>
        <dbReference type="Proteomes" id="UP000813463"/>
    </source>
</evidence>
<reference evidence="2" key="2">
    <citation type="submission" date="2025-08" db="UniProtKB">
        <authorList>
            <consortium name="RefSeq"/>
        </authorList>
    </citation>
    <scope>IDENTIFICATION</scope>
    <source>
        <tissue evidence="2">Leaf</tissue>
    </source>
</reference>
<dbReference type="RefSeq" id="XP_021851036.1">
    <property type="nucleotide sequence ID" value="XM_021995344.2"/>
</dbReference>